<evidence type="ECO:0000313" key="2">
    <source>
        <dbReference type="Proteomes" id="UP001567538"/>
    </source>
</evidence>
<reference evidence="1 2" key="1">
    <citation type="submission" date="2024-06" db="EMBL/GenBank/DDBJ databases">
        <title>A chromosome level genome sequence of Diviner's sage (Salvia divinorum).</title>
        <authorList>
            <person name="Ford S.A."/>
            <person name="Ro D.-K."/>
            <person name="Ness R.W."/>
            <person name="Phillips M.A."/>
        </authorList>
    </citation>
    <scope>NUCLEOTIDE SEQUENCE [LARGE SCALE GENOMIC DNA]</scope>
    <source>
        <strain evidence="1">SAF-2024a</strain>
        <tissue evidence="1">Leaf</tissue>
    </source>
</reference>
<evidence type="ECO:0000313" key="1">
    <source>
        <dbReference type="EMBL" id="KAL1544976.1"/>
    </source>
</evidence>
<sequence length="71" mass="7740">MADNIDDDPEIGSLNAHFGGEPPQAIVVTAGQAACDVKPHVIAVLPSFHGKIYEGPYEFLHEFCKIYKAQK</sequence>
<dbReference type="AlphaFoldDB" id="A0ABD1GPX3"/>
<gene>
    <name evidence="1" type="ORF">AAHA92_21758</name>
</gene>
<comment type="caution">
    <text evidence="1">The sequence shown here is derived from an EMBL/GenBank/DDBJ whole genome shotgun (WGS) entry which is preliminary data.</text>
</comment>
<dbReference type="Proteomes" id="UP001567538">
    <property type="component" value="Unassembled WGS sequence"/>
</dbReference>
<proteinExistence type="predicted"/>
<protein>
    <submittedName>
        <fullName evidence="1">Uncharacterized protein</fullName>
    </submittedName>
</protein>
<accession>A0ABD1GPX3</accession>
<name>A0ABD1GPX3_SALDI</name>
<dbReference type="EMBL" id="JBEAFC010000008">
    <property type="protein sequence ID" value="KAL1544976.1"/>
    <property type="molecule type" value="Genomic_DNA"/>
</dbReference>
<organism evidence="1 2">
    <name type="scientific">Salvia divinorum</name>
    <name type="common">Maria pastora</name>
    <name type="synonym">Diviner's sage</name>
    <dbReference type="NCBI Taxonomy" id="28513"/>
    <lineage>
        <taxon>Eukaryota</taxon>
        <taxon>Viridiplantae</taxon>
        <taxon>Streptophyta</taxon>
        <taxon>Embryophyta</taxon>
        <taxon>Tracheophyta</taxon>
        <taxon>Spermatophyta</taxon>
        <taxon>Magnoliopsida</taxon>
        <taxon>eudicotyledons</taxon>
        <taxon>Gunneridae</taxon>
        <taxon>Pentapetalae</taxon>
        <taxon>asterids</taxon>
        <taxon>lamiids</taxon>
        <taxon>Lamiales</taxon>
        <taxon>Lamiaceae</taxon>
        <taxon>Nepetoideae</taxon>
        <taxon>Mentheae</taxon>
        <taxon>Salviinae</taxon>
        <taxon>Salvia</taxon>
        <taxon>Salvia subgen. Calosphace</taxon>
    </lineage>
</organism>
<keyword evidence="2" id="KW-1185">Reference proteome</keyword>